<evidence type="ECO:0000313" key="7">
    <source>
        <dbReference type="EMBL" id="KAF9600766.1"/>
    </source>
</evidence>
<keyword evidence="4" id="KW-0804">Transcription</keyword>
<dbReference type="CDD" id="cd10017">
    <property type="entry name" value="B3_DNA"/>
    <property type="match status" value="1"/>
</dbReference>
<sequence>MGLYEKAIIIDLTTLTQHPQFTRRRSFRTIPRNMSKVVSGRAVTSPSFERDQAPVGLHKTQLCAKERAEELLATLDPVFPSFVKAMTRSYVTKCWMVYILRPYALEAIDLTVNLCPKHGSAHKSIRSCEKTESKSRKTASLAILEFPTVDSITDSEKELPEEFCRLHLPKQDVMFTLIDENHEECLTKYVCRMGNFAISDGWSGFSKSHKLVEGDHLVFQLVKNTSFLVM</sequence>
<protein>
    <recommendedName>
        <fullName evidence="6">TF-B3 domain-containing protein</fullName>
    </recommendedName>
</protein>
<dbReference type="InterPro" id="IPR015300">
    <property type="entry name" value="DNA-bd_pseudobarrel_sf"/>
</dbReference>
<dbReference type="OrthoDB" id="1909330at2759"/>
<evidence type="ECO:0000256" key="3">
    <source>
        <dbReference type="ARBA" id="ARBA00023125"/>
    </source>
</evidence>
<comment type="caution">
    <text evidence="7">The sequence shown here is derived from an EMBL/GenBank/DDBJ whole genome shotgun (WGS) entry which is preliminary data.</text>
</comment>
<dbReference type="InterPro" id="IPR003340">
    <property type="entry name" value="B3_DNA-bd"/>
</dbReference>
<gene>
    <name evidence="7" type="ORF">IFM89_012374</name>
</gene>
<evidence type="ECO:0000256" key="4">
    <source>
        <dbReference type="ARBA" id="ARBA00023163"/>
    </source>
</evidence>
<dbReference type="GO" id="GO:0005634">
    <property type="term" value="C:nucleus"/>
    <property type="evidence" value="ECO:0007669"/>
    <property type="project" value="UniProtKB-SubCell"/>
</dbReference>
<evidence type="ECO:0000256" key="1">
    <source>
        <dbReference type="ARBA" id="ARBA00004123"/>
    </source>
</evidence>
<feature type="domain" description="TF-B3" evidence="6">
    <location>
        <begin position="142"/>
        <end position="230"/>
    </location>
</feature>
<keyword evidence="8" id="KW-1185">Reference proteome</keyword>
<name>A0A835HJF5_9MAGN</name>
<dbReference type="SUPFAM" id="SSF101936">
    <property type="entry name" value="DNA-binding pseudobarrel domain"/>
    <property type="match status" value="1"/>
</dbReference>
<dbReference type="PROSITE" id="PS50863">
    <property type="entry name" value="B3"/>
    <property type="match status" value="1"/>
</dbReference>
<keyword evidence="2" id="KW-0805">Transcription regulation</keyword>
<proteinExistence type="predicted"/>
<keyword evidence="5" id="KW-0539">Nucleus</keyword>
<dbReference type="GO" id="GO:0003677">
    <property type="term" value="F:DNA binding"/>
    <property type="evidence" value="ECO:0007669"/>
    <property type="project" value="UniProtKB-KW"/>
</dbReference>
<comment type="subcellular location">
    <subcellularLocation>
        <location evidence="1">Nucleus</location>
    </subcellularLocation>
</comment>
<evidence type="ECO:0000256" key="2">
    <source>
        <dbReference type="ARBA" id="ARBA00023015"/>
    </source>
</evidence>
<dbReference type="PANTHER" id="PTHR31391">
    <property type="entry name" value="B3 DOMAIN-CONTAINING PROTEIN OS11G0197600-RELATED"/>
    <property type="match status" value="1"/>
</dbReference>
<dbReference type="InterPro" id="IPR044837">
    <property type="entry name" value="REM16-like"/>
</dbReference>
<reference evidence="7 8" key="1">
    <citation type="submission" date="2020-10" db="EMBL/GenBank/DDBJ databases">
        <title>The Coptis chinensis genome and diversification of protoberbering-type alkaloids.</title>
        <authorList>
            <person name="Wang B."/>
            <person name="Shu S."/>
            <person name="Song C."/>
            <person name="Liu Y."/>
        </authorList>
    </citation>
    <scope>NUCLEOTIDE SEQUENCE [LARGE SCALE GENOMIC DNA]</scope>
    <source>
        <strain evidence="7">HL-2020</strain>
        <tissue evidence="7">Leaf</tissue>
    </source>
</reference>
<organism evidence="7 8">
    <name type="scientific">Coptis chinensis</name>
    <dbReference type="NCBI Taxonomy" id="261450"/>
    <lineage>
        <taxon>Eukaryota</taxon>
        <taxon>Viridiplantae</taxon>
        <taxon>Streptophyta</taxon>
        <taxon>Embryophyta</taxon>
        <taxon>Tracheophyta</taxon>
        <taxon>Spermatophyta</taxon>
        <taxon>Magnoliopsida</taxon>
        <taxon>Ranunculales</taxon>
        <taxon>Ranunculaceae</taxon>
        <taxon>Coptidoideae</taxon>
        <taxon>Coptis</taxon>
    </lineage>
</organism>
<dbReference type="Proteomes" id="UP000631114">
    <property type="component" value="Unassembled WGS sequence"/>
</dbReference>
<keyword evidence="3" id="KW-0238">DNA-binding</keyword>
<evidence type="ECO:0000259" key="6">
    <source>
        <dbReference type="PROSITE" id="PS50863"/>
    </source>
</evidence>
<evidence type="ECO:0000313" key="8">
    <source>
        <dbReference type="Proteomes" id="UP000631114"/>
    </source>
</evidence>
<dbReference type="Pfam" id="PF02362">
    <property type="entry name" value="B3"/>
    <property type="match status" value="1"/>
</dbReference>
<dbReference type="Gene3D" id="2.40.330.10">
    <property type="entry name" value="DNA-binding pseudobarrel domain"/>
    <property type="match status" value="1"/>
</dbReference>
<dbReference type="EMBL" id="JADFTS010000006">
    <property type="protein sequence ID" value="KAF9600766.1"/>
    <property type="molecule type" value="Genomic_DNA"/>
</dbReference>
<dbReference type="PANTHER" id="PTHR31391:SF4">
    <property type="entry name" value="B3 DOMAIN-CONTAINING PROTEIN OS03G0184500"/>
    <property type="match status" value="1"/>
</dbReference>
<dbReference type="SMART" id="SM01019">
    <property type="entry name" value="B3"/>
    <property type="match status" value="1"/>
</dbReference>
<evidence type="ECO:0000256" key="5">
    <source>
        <dbReference type="ARBA" id="ARBA00023242"/>
    </source>
</evidence>
<dbReference type="AlphaFoldDB" id="A0A835HJF5"/>
<accession>A0A835HJF5</accession>